<reference evidence="3" key="1">
    <citation type="submission" date="2017-05" db="EMBL/GenBank/DDBJ databases">
        <authorList>
            <person name="Rodrigo-Torres L."/>
            <person name="Arahal R. D."/>
            <person name="Lucena T."/>
        </authorList>
    </citation>
    <scope>NUCLEOTIDE SEQUENCE [LARGE SCALE GENOMIC DNA]</scope>
    <source>
        <strain evidence="3">CECT 8621</strain>
    </source>
</reference>
<dbReference type="AlphaFoldDB" id="A0A238JMH3"/>
<protein>
    <submittedName>
        <fullName evidence="2">Uncharacterized protein</fullName>
    </submittedName>
</protein>
<keyword evidence="1" id="KW-0812">Transmembrane</keyword>
<keyword evidence="3" id="KW-1185">Reference proteome</keyword>
<feature type="transmembrane region" description="Helical" evidence="1">
    <location>
        <begin position="20"/>
        <end position="39"/>
    </location>
</feature>
<dbReference type="Proteomes" id="UP000202922">
    <property type="component" value="Unassembled WGS sequence"/>
</dbReference>
<sequence>MRRGEGEVRSTMTSATPAFWGAVILTVATVVFVLCLALGEHCEMIAVGQEVCMVRYRSFLRLSPNEMGDTIAGIAGALALIWVAASVVIQRSELSATVFELKKTNKLSSERAALREYDLVLDDLLDAVACLDTATSMYGGWRFRKGEGEPIESADLLTRSDWKKDGREQWLPTIQKRIEHLQKFFDDPLWIRYKFPQRGPEYRKLLVCLGRVDELVDALPRLEQRLVREWRLPEAARSFQEIWDDDRYWDKEVATS</sequence>
<evidence type="ECO:0000256" key="1">
    <source>
        <dbReference type="SAM" id="Phobius"/>
    </source>
</evidence>
<organism evidence="2 3">
    <name type="scientific">Actibacterium lipolyticum</name>
    <dbReference type="NCBI Taxonomy" id="1524263"/>
    <lineage>
        <taxon>Bacteria</taxon>
        <taxon>Pseudomonadati</taxon>
        <taxon>Pseudomonadota</taxon>
        <taxon>Alphaproteobacteria</taxon>
        <taxon>Rhodobacterales</taxon>
        <taxon>Roseobacteraceae</taxon>
        <taxon>Actibacterium</taxon>
    </lineage>
</organism>
<dbReference type="EMBL" id="FXYE01000001">
    <property type="protein sequence ID" value="SMX31869.1"/>
    <property type="molecule type" value="Genomic_DNA"/>
</dbReference>
<proteinExistence type="predicted"/>
<evidence type="ECO:0000313" key="2">
    <source>
        <dbReference type="EMBL" id="SMX31869.1"/>
    </source>
</evidence>
<accession>A0A238JMH3</accession>
<gene>
    <name evidence="2" type="ORF">COL8621_00633</name>
</gene>
<keyword evidence="1" id="KW-0472">Membrane</keyword>
<keyword evidence="1" id="KW-1133">Transmembrane helix</keyword>
<name>A0A238JMH3_9RHOB</name>
<evidence type="ECO:0000313" key="3">
    <source>
        <dbReference type="Proteomes" id="UP000202922"/>
    </source>
</evidence>
<feature type="transmembrane region" description="Helical" evidence="1">
    <location>
        <begin position="70"/>
        <end position="89"/>
    </location>
</feature>